<dbReference type="EMBL" id="RBAL01000007">
    <property type="protein sequence ID" value="RKN41677.1"/>
    <property type="molecule type" value="Genomic_DNA"/>
</dbReference>
<evidence type="ECO:0000256" key="1">
    <source>
        <dbReference type="ARBA" id="ARBA00022527"/>
    </source>
</evidence>
<protein>
    <submittedName>
        <fullName evidence="3">ATP-binding protein</fullName>
    </submittedName>
</protein>
<reference evidence="3 4" key="1">
    <citation type="journal article" date="2014" name="Int. J. Syst. Evol. Microbiol.">
        <title>Streptomyces hoynatensis sp. nov., isolated from deep marine sediment.</title>
        <authorList>
            <person name="Veyisoglu A."/>
            <person name="Sahin N."/>
        </authorList>
    </citation>
    <scope>NUCLEOTIDE SEQUENCE [LARGE SCALE GENOMIC DNA]</scope>
    <source>
        <strain evidence="3 4">KCTC 29097</strain>
    </source>
</reference>
<dbReference type="Proteomes" id="UP000272474">
    <property type="component" value="Unassembled WGS sequence"/>
</dbReference>
<dbReference type="InterPro" id="IPR050267">
    <property type="entry name" value="Anti-sigma-factor_SerPK"/>
</dbReference>
<keyword evidence="3" id="KW-0067">ATP-binding</keyword>
<evidence type="ECO:0000259" key="2">
    <source>
        <dbReference type="Pfam" id="PF13581"/>
    </source>
</evidence>
<organism evidence="3 4">
    <name type="scientific">Streptomyces hoynatensis</name>
    <dbReference type="NCBI Taxonomy" id="1141874"/>
    <lineage>
        <taxon>Bacteria</taxon>
        <taxon>Bacillati</taxon>
        <taxon>Actinomycetota</taxon>
        <taxon>Actinomycetes</taxon>
        <taxon>Kitasatosporales</taxon>
        <taxon>Streptomycetaceae</taxon>
        <taxon>Streptomyces</taxon>
    </lineage>
</organism>
<dbReference type="Pfam" id="PF13581">
    <property type="entry name" value="HATPase_c_2"/>
    <property type="match status" value="1"/>
</dbReference>
<dbReference type="OrthoDB" id="4828148at2"/>
<dbReference type="GO" id="GO:0005524">
    <property type="term" value="F:ATP binding"/>
    <property type="evidence" value="ECO:0007669"/>
    <property type="project" value="UniProtKB-KW"/>
</dbReference>
<proteinExistence type="predicted"/>
<accession>A0A3A9Z2V6</accession>
<dbReference type="SUPFAM" id="SSF55874">
    <property type="entry name" value="ATPase domain of HSP90 chaperone/DNA topoisomerase II/histidine kinase"/>
    <property type="match status" value="1"/>
</dbReference>
<dbReference type="InterPro" id="IPR003594">
    <property type="entry name" value="HATPase_dom"/>
</dbReference>
<sequence length="166" mass="17840">MQELEKQLEVAPEPSEVARARRWVRAQLGRGHPCPACPDESQTDTLVLLVSELVTNAVVHTGRPAVLRLAVREPDSVRLEVVDDSARPPRPRRAEGEDTGGRGLELVGVLADRWGWQREGGGKRVWCELDCPPPGESGRLLTARGGLITLRKGSARSVEAGSGGAG</sequence>
<dbReference type="RefSeq" id="WP_120679555.1">
    <property type="nucleotide sequence ID" value="NZ_RBAL01000007.1"/>
</dbReference>
<dbReference type="CDD" id="cd16936">
    <property type="entry name" value="HATPase_RsbW-like"/>
    <property type="match status" value="1"/>
</dbReference>
<keyword evidence="3" id="KW-0547">Nucleotide-binding</keyword>
<dbReference type="Gene3D" id="3.30.565.10">
    <property type="entry name" value="Histidine kinase-like ATPase, C-terminal domain"/>
    <property type="match status" value="1"/>
</dbReference>
<keyword evidence="4" id="KW-1185">Reference proteome</keyword>
<feature type="domain" description="Histidine kinase/HSP90-like ATPase" evidence="2">
    <location>
        <begin position="11"/>
        <end position="126"/>
    </location>
</feature>
<dbReference type="AlphaFoldDB" id="A0A3A9Z2V6"/>
<dbReference type="GO" id="GO:0004674">
    <property type="term" value="F:protein serine/threonine kinase activity"/>
    <property type="evidence" value="ECO:0007669"/>
    <property type="project" value="UniProtKB-KW"/>
</dbReference>
<evidence type="ECO:0000313" key="3">
    <source>
        <dbReference type="EMBL" id="RKN41677.1"/>
    </source>
</evidence>
<keyword evidence="1" id="KW-0418">Kinase</keyword>
<gene>
    <name evidence="3" type="ORF">D7294_14435</name>
</gene>
<keyword evidence="1" id="KW-0723">Serine/threonine-protein kinase</keyword>
<keyword evidence="1" id="KW-0808">Transferase</keyword>
<name>A0A3A9Z2V6_9ACTN</name>
<dbReference type="PANTHER" id="PTHR35526">
    <property type="entry name" value="ANTI-SIGMA-F FACTOR RSBW-RELATED"/>
    <property type="match status" value="1"/>
</dbReference>
<dbReference type="PANTHER" id="PTHR35526:SF3">
    <property type="entry name" value="ANTI-SIGMA-F FACTOR RSBW"/>
    <property type="match status" value="1"/>
</dbReference>
<comment type="caution">
    <text evidence="3">The sequence shown here is derived from an EMBL/GenBank/DDBJ whole genome shotgun (WGS) entry which is preliminary data.</text>
</comment>
<dbReference type="InterPro" id="IPR036890">
    <property type="entry name" value="HATPase_C_sf"/>
</dbReference>
<evidence type="ECO:0000313" key="4">
    <source>
        <dbReference type="Proteomes" id="UP000272474"/>
    </source>
</evidence>